<name>A0A840QSK0_9BACI</name>
<comment type="caution">
    <text evidence="3">The sequence shown here is derived from an EMBL/GenBank/DDBJ whole genome shotgun (WGS) entry which is preliminary data.</text>
</comment>
<feature type="transmembrane region" description="Helical" evidence="2">
    <location>
        <begin position="52"/>
        <end position="76"/>
    </location>
</feature>
<dbReference type="GO" id="GO:0016740">
    <property type="term" value="F:transferase activity"/>
    <property type="evidence" value="ECO:0007669"/>
    <property type="project" value="UniProtKB-KW"/>
</dbReference>
<protein>
    <submittedName>
        <fullName evidence="3">Cellulose synthase/poly-beta-1,6-N-acetylglucosamine synthase-like glycosyltransferase</fullName>
    </submittedName>
</protein>
<evidence type="ECO:0000256" key="2">
    <source>
        <dbReference type="SAM" id="Phobius"/>
    </source>
</evidence>
<keyword evidence="4" id="KW-1185">Reference proteome</keyword>
<evidence type="ECO:0000256" key="1">
    <source>
        <dbReference type="SAM" id="MobiDB-lite"/>
    </source>
</evidence>
<keyword evidence="2" id="KW-0472">Membrane</keyword>
<accession>A0A840QSK0</accession>
<feature type="region of interest" description="Disordered" evidence="1">
    <location>
        <begin position="170"/>
        <end position="192"/>
    </location>
</feature>
<keyword evidence="2" id="KW-1133">Transmembrane helix</keyword>
<feature type="compositionally biased region" description="Basic and acidic residues" evidence="1">
    <location>
        <begin position="173"/>
        <end position="192"/>
    </location>
</feature>
<keyword evidence="3" id="KW-0808">Transferase</keyword>
<evidence type="ECO:0000313" key="4">
    <source>
        <dbReference type="Proteomes" id="UP000551878"/>
    </source>
</evidence>
<feature type="transmembrane region" description="Helical" evidence="2">
    <location>
        <begin position="114"/>
        <end position="131"/>
    </location>
</feature>
<organism evidence="3 4">
    <name type="scientific">Texcoconibacillus texcoconensis</name>
    <dbReference type="NCBI Taxonomy" id="1095777"/>
    <lineage>
        <taxon>Bacteria</taxon>
        <taxon>Bacillati</taxon>
        <taxon>Bacillota</taxon>
        <taxon>Bacilli</taxon>
        <taxon>Bacillales</taxon>
        <taxon>Bacillaceae</taxon>
        <taxon>Texcoconibacillus</taxon>
    </lineage>
</organism>
<dbReference type="Proteomes" id="UP000551878">
    <property type="component" value="Unassembled WGS sequence"/>
</dbReference>
<dbReference type="AlphaFoldDB" id="A0A840QSK0"/>
<dbReference type="EMBL" id="JACHHB010000011">
    <property type="protein sequence ID" value="MBB5174247.1"/>
    <property type="molecule type" value="Genomic_DNA"/>
</dbReference>
<feature type="transmembrane region" description="Helical" evidence="2">
    <location>
        <begin position="143"/>
        <end position="161"/>
    </location>
</feature>
<keyword evidence="2" id="KW-0812">Transmembrane</keyword>
<dbReference type="RefSeq" id="WP_184664679.1">
    <property type="nucleotide sequence ID" value="NZ_JACHHB010000011.1"/>
</dbReference>
<evidence type="ECO:0000313" key="3">
    <source>
        <dbReference type="EMBL" id="MBB5174247.1"/>
    </source>
</evidence>
<proteinExistence type="predicted"/>
<reference evidence="3 4" key="1">
    <citation type="submission" date="2020-08" db="EMBL/GenBank/DDBJ databases">
        <title>Genomic Encyclopedia of Type Strains, Phase IV (KMG-IV): sequencing the most valuable type-strain genomes for metagenomic binning, comparative biology and taxonomic classification.</title>
        <authorList>
            <person name="Goeker M."/>
        </authorList>
    </citation>
    <scope>NUCLEOTIDE SEQUENCE [LARGE SCALE GENOMIC DNA]</scope>
    <source>
        <strain evidence="3 4">DSM 24696</strain>
    </source>
</reference>
<sequence>MIVVISLLLFSVWLYLSCHKYHQHLSMMDQMMVTMASSMALNWTFGLYIGGIFHHGSFGFAALLSLLAGAVLGTVIGNAFSSIAMIEGGFSGSMAAIMGAMSAVMMTLHEVNSFLLFSLLTSFIVLAHIVKKRVTEKDAPYPMRTKIIQILGLLIFTYAFIHYPPLPSSDEPNENHMNHHPHEQHETSFIHH</sequence>
<gene>
    <name evidence="3" type="ORF">HNQ41_002441</name>
</gene>